<dbReference type="OMA" id="HAFGEMI"/>
<organism evidence="3 4">
    <name type="scientific">Lucilia cuprina</name>
    <name type="common">Green bottle fly</name>
    <name type="synonym">Australian sheep blowfly</name>
    <dbReference type="NCBI Taxonomy" id="7375"/>
    <lineage>
        <taxon>Eukaryota</taxon>
        <taxon>Metazoa</taxon>
        <taxon>Ecdysozoa</taxon>
        <taxon>Arthropoda</taxon>
        <taxon>Hexapoda</taxon>
        <taxon>Insecta</taxon>
        <taxon>Pterygota</taxon>
        <taxon>Neoptera</taxon>
        <taxon>Endopterygota</taxon>
        <taxon>Diptera</taxon>
        <taxon>Brachycera</taxon>
        <taxon>Muscomorpha</taxon>
        <taxon>Oestroidea</taxon>
        <taxon>Calliphoridae</taxon>
        <taxon>Luciliinae</taxon>
        <taxon>Lucilia</taxon>
    </lineage>
</organism>
<dbReference type="GO" id="GO:0005667">
    <property type="term" value="C:transcription regulator complex"/>
    <property type="evidence" value="ECO:0007669"/>
    <property type="project" value="TreeGrafter"/>
</dbReference>
<dbReference type="InterPro" id="IPR039353">
    <property type="entry name" value="TF_Adf1"/>
</dbReference>
<sequence length="243" mass="28434">MDDEKLIFLVQEKNEIWNKYNPLYKSIDRKKEAWIEIAHEMESTEEETIRRWTSLRDRFTREIKKREQSSESDTNIHVWPYFEMMEFLRPHIASRPLRGRGQSIRMSSLFKKRSPPPSPTQPLSTESRSVSPTASPVNCEEFTQIFDDPLIEPPLLRKKLKKSNSDVDKSFCEAVETLKKACELNEARHANPAVHAFGEMIVSTICSMNSRNQIKAMQQVTDMVMRIKLEEDELLEHVTYSTL</sequence>
<dbReference type="GO" id="GO:0005634">
    <property type="term" value="C:nucleus"/>
    <property type="evidence" value="ECO:0007669"/>
    <property type="project" value="TreeGrafter"/>
</dbReference>
<dbReference type="PANTHER" id="PTHR12243">
    <property type="entry name" value="MADF DOMAIN TRANSCRIPTION FACTOR"/>
    <property type="match status" value="1"/>
</dbReference>
<evidence type="ECO:0000313" key="3">
    <source>
        <dbReference type="EMBL" id="KNC31189.1"/>
    </source>
</evidence>
<evidence type="ECO:0000259" key="2">
    <source>
        <dbReference type="PROSITE" id="PS51029"/>
    </source>
</evidence>
<dbReference type="SMART" id="SM00595">
    <property type="entry name" value="MADF"/>
    <property type="match status" value="1"/>
</dbReference>
<dbReference type="STRING" id="7375.A0A0L0CI64"/>
<dbReference type="PANTHER" id="PTHR12243:SF60">
    <property type="entry name" value="SI:CH211-15D5.12-RELATED"/>
    <property type="match status" value="1"/>
</dbReference>
<protein>
    <recommendedName>
        <fullName evidence="2">MADF domain-containing protein</fullName>
    </recommendedName>
</protein>
<name>A0A0L0CI64_LUCCU</name>
<comment type="caution">
    <text evidence="3">The sequence shown here is derived from an EMBL/GenBank/DDBJ whole genome shotgun (WGS) entry which is preliminary data.</text>
</comment>
<feature type="region of interest" description="Disordered" evidence="1">
    <location>
        <begin position="107"/>
        <end position="135"/>
    </location>
</feature>
<keyword evidence="4" id="KW-1185">Reference proteome</keyword>
<evidence type="ECO:0000256" key="1">
    <source>
        <dbReference type="SAM" id="MobiDB-lite"/>
    </source>
</evidence>
<dbReference type="GO" id="GO:0006357">
    <property type="term" value="P:regulation of transcription by RNA polymerase II"/>
    <property type="evidence" value="ECO:0007669"/>
    <property type="project" value="TreeGrafter"/>
</dbReference>
<accession>A0A0L0CI64</accession>
<dbReference type="InterPro" id="IPR006578">
    <property type="entry name" value="MADF-dom"/>
</dbReference>
<feature type="domain" description="MADF" evidence="2">
    <location>
        <begin position="5"/>
        <end position="93"/>
    </location>
</feature>
<proteinExistence type="predicted"/>
<gene>
    <name evidence="3" type="ORF">FF38_14397</name>
</gene>
<evidence type="ECO:0000313" key="4">
    <source>
        <dbReference type="Proteomes" id="UP000037069"/>
    </source>
</evidence>
<dbReference type="Proteomes" id="UP000037069">
    <property type="component" value="Unassembled WGS sequence"/>
</dbReference>
<dbReference type="OrthoDB" id="5779735at2759"/>
<dbReference type="EMBL" id="JRES01000438">
    <property type="protein sequence ID" value="KNC31189.1"/>
    <property type="molecule type" value="Genomic_DNA"/>
</dbReference>
<dbReference type="PROSITE" id="PS51029">
    <property type="entry name" value="MADF"/>
    <property type="match status" value="1"/>
</dbReference>
<dbReference type="AlphaFoldDB" id="A0A0L0CI64"/>
<dbReference type="Pfam" id="PF10545">
    <property type="entry name" value="MADF_DNA_bdg"/>
    <property type="match status" value="1"/>
</dbReference>
<reference evidence="3 4" key="1">
    <citation type="journal article" date="2015" name="Nat. Commun.">
        <title>Lucilia cuprina genome unlocks parasitic fly biology to underpin future interventions.</title>
        <authorList>
            <person name="Anstead C.A."/>
            <person name="Korhonen P.K."/>
            <person name="Young N.D."/>
            <person name="Hall R.S."/>
            <person name="Jex A.R."/>
            <person name="Murali S.C."/>
            <person name="Hughes D.S."/>
            <person name="Lee S.F."/>
            <person name="Perry T."/>
            <person name="Stroehlein A.J."/>
            <person name="Ansell B.R."/>
            <person name="Breugelmans B."/>
            <person name="Hofmann A."/>
            <person name="Qu J."/>
            <person name="Dugan S."/>
            <person name="Lee S.L."/>
            <person name="Chao H."/>
            <person name="Dinh H."/>
            <person name="Han Y."/>
            <person name="Doddapaneni H.V."/>
            <person name="Worley K.C."/>
            <person name="Muzny D.M."/>
            <person name="Ioannidis P."/>
            <person name="Waterhouse R.M."/>
            <person name="Zdobnov E.M."/>
            <person name="James P.J."/>
            <person name="Bagnall N.H."/>
            <person name="Kotze A.C."/>
            <person name="Gibbs R.A."/>
            <person name="Richards S."/>
            <person name="Batterham P."/>
            <person name="Gasser R.B."/>
        </authorList>
    </citation>
    <scope>NUCLEOTIDE SEQUENCE [LARGE SCALE GENOMIC DNA]</scope>
    <source>
        <strain evidence="3 4">LS</strain>
        <tissue evidence="3">Full body</tissue>
    </source>
</reference>